<accession>A0A7D4JNP4</accession>
<reference evidence="1 2" key="1">
    <citation type="submission" date="2020-05" db="EMBL/GenBank/DDBJ databases">
        <title>FDA dAtabase for Regulatory Grade micrObial Sequences (FDA-ARGOS): Supporting development and validation of Infectious Disease Dx tests.</title>
        <authorList>
            <person name="Moreno J."/>
            <person name="Tallon L."/>
            <person name="Sadzewicz L."/>
            <person name="Zhao X."/>
            <person name="Vavikolanu K."/>
            <person name="Mehta A."/>
            <person name="Aluvathingal J."/>
            <person name="Nadendla S."/>
            <person name="Myers T."/>
            <person name="Yan Y."/>
            <person name="Sichtig H."/>
        </authorList>
    </citation>
    <scope>NUCLEOTIDE SEQUENCE [LARGE SCALE GENOMIC DNA]</scope>
    <source>
        <strain evidence="1 2">FDAARGOS_760</strain>
    </source>
</reference>
<name>A0A7D4JNP4_9BACT</name>
<gene>
    <name evidence="1" type="ORF">FIU21_03455</name>
</gene>
<proteinExistence type="predicted"/>
<keyword evidence="1" id="KW-0378">Hydrolase</keyword>
<keyword evidence="1" id="KW-0255">Endonuclease</keyword>
<evidence type="ECO:0000313" key="1">
    <source>
        <dbReference type="EMBL" id="QKH88039.1"/>
    </source>
</evidence>
<sequence length="317" mass="36589">MSNRSNNQGRAYEFICLHSLHEAIEAIRPAQIIQNSSYKAAAAAWDTLSDAQQEIYTLSAKSTIETIFALEPNIVEVDNNSLDLFIQSDQHGKVADVRDIIIQRNNIVWEIGLSIKHNHMAVKHSRLSRKLDFGEKWYGKKCSKTYWDDIEPIFTFLEAEKKKGTYFCELKSKEEDVYIPLLKAFMAEIKKQIEKDNTVPRKLVAYLLSKYDFYKVISIDNKRLTTIQSFNMYGTLNLPSKETSPTLKVPMVELPKSLLYIGLKPNSKTTIIMSFDEGWQFSFRIHNAKDLVEPSLKFDIQILGMPVDVNIKYNCKW</sequence>
<protein>
    <submittedName>
        <fullName evidence="1">HaeIII family restriction endonuclease</fullName>
    </submittedName>
</protein>
<dbReference type="Proteomes" id="UP000500843">
    <property type="component" value="Chromosome 1"/>
</dbReference>
<dbReference type="RefSeq" id="WP_004359179.1">
    <property type="nucleotide sequence ID" value="NZ_CP054010.1"/>
</dbReference>
<dbReference type="InterPro" id="IPR019059">
    <property type="entry name" value="Restrct_endonuc_II_HaeIII"/>
</dbReference>
<dbReference type="EMBL" id="CP054010">
    <property type="protein sequence ID" value="QKH88039.1"/>
    <property type="molecule type" value="Genomic_DNA"/>
</dbReference>
<dbReference type="Pfam" id="PF09556">
    <property type="entry name" value="RE_HaeIII"/>
    <property type="match status" value="1"/>
</dbReference>
<dbReference type="AlphaFoldDB" id="A0A7D4JNP4"/>
<dbReference type="REBASE" id="396628">
    <property type="entry name" value="Pme760ORF3460P"/>
</dbReference>
<organism evidence="1 2">
    <name type="scientific">Prevotella melaninogenica</name>
    <dbReference type="NCBI Taxonomy" id="28132"/>
    <lineage>
        <taxon>Bacteria</taxon>
        <taxon>Pseudomonadati</taxon>
        <taxon>Bacteroidota</taxon>
        <taxon>Bacteroidia</taxon>
        <taxon>Bacteroidales</taxon>
        <taxon>Prevotellaceae</taxon>
        <taxon>Prevotella</taxon>
    </lineage>
</organism>
<evidence type="ECO:0000313" key="2">
    <source>
        <dbReference type="Proteomes" id="UP000500843"/>
    </source>
</evidence>
<dbReference type="GO" id="GO:0004519">
    <property type="term" value="F:endonuclease activity"/>
    <property type="evidence" value="ECO:0007669"/>
    <property type="project" value="UniProtKB-KW"/>
</dbReference>
<keyword evidence="1" id="KW-0540">Nuclease</keyword>